<evidence type="ECO:0000313" key="2">
    <source>
        <dbReference type="EMBL" id="KAJ3640465.1"/>
    </source>
</evidence>
<organism evidence="2 3">
    <name type="scientific">Zophobas morio</name>
    <dbReference type="NCBI Taxonomy" id="2755281"/>
    <lineage>
        <taxon>Eukaryota</taxon>
        <taxon>Metazoa</taxon>
        <taxon>Ecdysozoa</taxon>
        <taxon>Arthropoda</taxon>
        <taxon>Hexapoda</taxon>
        <taxon>Insecta</taxon>
        <taxon>Pterygota</taxon>
        <taxon>Neoptera</taxon>
        <taxon>Endopterygota</taxon>
        <taxon>Coleoptera</taxon>
        <taxon>Polyphaga</taxon>
        <taxon>Cucujiformia</taxon>
        <taxon>Tenebrionidae</taxon>
        <taxon>Zophobas</taxon>
    </lineage>
</organism>
<protein>
    <recommendedName>
        <fullName evidence="1">Double jelly roll-like domain-containing protein</fullName>
    </recommendedName>
</protein>
<gene>
    <name evidence="2" type="ORF">Zmor_003759</name>
</gene>
<feature type="domain" description="Double jelly roll-like" evidence="1">
    <location>
        <begin position="88"/>
        <end position="408"/>
    </location>
</feature>
<dbReference type="Proteomes" id="UP001168821">
    <property type="component" value="Unassembled WGS sequence"/>
</dbReference>
<dbReference type="InterPro" id="IPR049512">
    <property type="entry name" value="DJR-like_dom"/>
</dbReference>
<dbReference type="Pfam" id="PF21738">
    <property type="entry name" value="DJR-like_dom"/>
    <property type="match status" value="1"/>
</dbReference>
<dbReference type="EMBL" id="JALNTZ010000010">
    <property type="protein sequence ID" value="KAJ3640465.1"/>
    <property type="molecule type" value="Genomic_DNA"/>
</dbReference>
<dbReference type="PANTHER" id="PTHR36159:SF1">
    <property type="entry name" value="RETROVIRUS-RELATED POL POLYPROTEIN FROM TRANSPOSON 412-LIKE PROTEIN"/>
    <property type="match status" value="1"/>
</dbReference>
<evidence type="ECO:0000313" key="3">
    <source>
        <dbReference type="Proteomes" id="UP001168821"/>
    </source>
</evidence>
<proteinExistence type="predicted"/>
<accession>A0AA38HMY4</accession>
<evidence type="ECO:0000259" key="1">
    <source>
        <dbReference type="Pfam" id="PF21738"/>
    </source>
</evidence>
<name>A0AA38HMY4_9CUCU</name>
<keyword evidence="3" id="KW-1185">Reference proteome</keyword>
<sequence>MSEILDIYQSPSIDQSVDREEERTYYPYVQSFNNSDEIQIDIHQPDAFICMSDSKLRIIGELKEEATTTAPVAIESEKTETPVAGECKLTNNAGLYLFESIIYSFNGKEVEKIRDPGTTTTIHNYCAYSANQSKNLIQAGWNPNATGHTILTQDEKTKKFEIWVPFSYIFGIFFYYRNVMFGHHSIRLVRSRNDDNAYMVTGSAKKATIKVHSVSIQAKHIYPSDKAKITLWPKIQTDKPITIGYRKCELHELPKLKTGTDKEIWSIKTTTNLETPRYIVLAFQTNIKDNHKKDVAKFSHINLRKYQAWVGSSVYPYADHSLDFTSNQYLSAYTAYMNLVQQLTGNSAADPIIDYSTFANTPLFVIDCSKQPEPLKASVVDIKLEFESHENFPESTKAYCLIIHDKIIEYRPKSEKVQFLI</sequence>
<reference evidence="2" key="1">
    <citation type="journal article" date="2023" name="G3 (Bethesda)">
        <title>Whole genome assemblies of Zophobas morio and Tenebrio molitor.</title>
        <authorList>
            <person name="Kaur S."/>
            <person name="Stinson S.A."/>
            <person name="diCenzo G.C."/>
        </authorList>
    </citation>
    <scope>NUCLEOTIDE SEQUENCE</scope>
    <source>
        <strain evidence="2">QUZm001</strain>
    </source>
</reference>
<dbReference type="AlphaFoldDB" id="A0AA38HMY4"/>
<dbReference type="PANTHER" id="PTHR36159">
    <property type="entry name" value="PROTEIN CBG23766"/>
    <property type="match status" value="1"/>
</dbReference>
<comment type="caution">
    <text evidence="2">The sequence shown here is derived from an EMBL/GenBank/DDBJ whole genome shotgun (WGS) entry which is preliminary data.</text>
</comment>